<dbReference type="RefSeq" id="NP_001249436.1">
    <property type="nucleotide sequence ID" value="NM_001262507.3"/>
</dbReference>
<dbReference type="Proteomes" id="UP000001940">
    <property type="component" value="Chromosome I"/>
</dbReference>
<dbReference type="WormBase" id="C32E8.12">
    <property type="protein sequence ID" value="CE44110"/>
    <property type="gene ID" value="WBGene00194702"/>
</dbReference>
<organism evidence="2 3">
    <name type="scientific">Caenorhabditis elegans</name>
    <dbReference type="NCBI Taxonomy" id="6239"/>
    <lineage>
        <taxon>Eukaryota</taxon>
        <taxon>Metazoa</taxon>
        <taxon>Ecdysozoa</taxon>
        <taxon>Nematoda</taxon>
        <taxon>Chromadorea</taxon>
        <taxon>Rhabditida</taxon>
        <taxon>Rhabditina</taxon>
        <taxon>Rhabditomorpha</taxon>
        <taxon>Rhabditoidea</taxon>
        <taxon>Rhabditidae</taxon>
        <taxon>Peloderinae</taxon>
        <taxon>Caenorhabditis</taxon>
    </lineage>
</organism>
<protein>
    <submittedName>
        <fullName evidence="2">Uncharacterized protein</fullName>
    </submittedName>
</protein>
<dbReference type="EMBL" id="BX284601">
    <property type="protein sequence ID" value="CCD66416.1"/>
    <property type="molecule type" value="Genomic_DNA"/>
</dbReference>
<dbReference type="HOGENOM" id="CLU_3261020_0_0_1"/>
<evidence type="ECO:0000313" key="2">
    <source>
        <dbReference type="EMBL" id="CCD66416.1"/>
    </source>
</evidence>
<reference evidence="2 3" key="1">
    <citation type="journal article" date="1998" name="Science">
        <title>Genome sequence of the nematode C. elegans: a platform for investigating biology.</title>
        <authorList>
            <consortium name="The C. elegans sequencing consortium"/>
            <person name="Sulson J.E."/>
            <person name="Waterston R."/>
        </authorList>
    </citation>
    <scope>NUCLEOTIDE SEQUENCE [LARGE SCALE GENOMIC DNA]</scope>
    <source>
        <strain evidence="2 3">Bristol N2</strain>
    </source>
</reference>
<accession>C7FZT4</accession>
<dbReference type="KEGG" id="cel:CELE_C32E8.12"/>
<evidence type="ECO:0000313" key="4">
    <source>
        <dbReference type="WormBase" id="C32E8.12"/>
    </source>
</evidence>
<evidence type="ECO:0000256" key="1">
    <source>
        <dbReference type="SAM" id="SignalP"/>
    </source>
</evidence>
<evidence type="ECO:0000313" key="3">
    <source>
        <dbReference type="Proteomes" id="UP000001940"/>
    </source>
</evidence>
<dbReference type="AGR" id="WB:WBGene00194702"/>
<name>C7FZT4_CAEEL</name>
<feature type="signal peptide" evidence="1">
    <location>
        <begin position="1"/>
        <end position="20"/>
    </location>
</feature>
<gene>
    <name evidence="2 4" type="ORF">C32E8.12</name>
    <name evidence="2" type="ORF">CELE_C32E8.12</name>
</gene>
<dbReference type="CTD" id="13179817"/>
<dbReference type="SMR" id="C7FZT4"/>
<dbReference type="GeneID" id="13179817"/>
<dbReference type="Bgee" id="WBGene00194702">
    <property type="expression patterns" value="Expressed in pharyngeal muscle cell (C elegans) and 1 other cell type or tissue"/>
</dbReference>
<keyword evidence="1" id="KW-0732">Signal</keyword>
<dbReference type="PaxDb" id="6239-C32E8.12"/>
<proteinExistence type="predicted"/>
<feature type="chain" id="PRO_5002977601" evidence="1">
    <location>
        <begin position="21"/>
        <end position="42"/>
    </location>
</feature>
<dbReference type="InParanoid" id="C7FZT4"/>
<sequence length="42" mass="4753">MNHFIIFFIFTILFFVETASKIIMGGMDGFRITDSTTTTLSS</sequence>
<keyword evidence="3" id="KW-1185">Reference proteome</keyword>
<dbReference type="AlphaFoldDB" id="C7FZT4"/>